<gene>
    <name evidence="7" type="ORF">JW646_15275</name>
</gene>
<dbReference type="GO" id="GO:0008108">
    <property type="term" value="F:UDP-glucose:hexose-1-phosphate uridylyltransferase activity"/>
    <property type="evidence" value="ECO:0007669"/>
    <property type="project" value="InterPro"/>
</dbReference>
<evidence type="ECO:0000313" key="7">
    <source>
        <dbReference type="EMBL" id="UEL46983.1"/>
    </source>
</evidence>
<proteinExistence type="predicted"/>
<feature type="active site" description="Tele-UMP-histidine intermediate" evidence="2">
    <location>
        <position position="154"/>
    </location>
</feature>
<dbReference type="EMBL" id="CP081135">
    <property type="protein sequence ID" value="UEL46983.1"/>
    <property type="molecule type" value="Genomic_DNA"/>
</dbReference>
<keyword evidence="3" id="KW-0862">Zinc</keyword>
<dbReference type="PANTHER" id="PTHR42763">
    <property type="entry name" value="ADP-GLUCOSE PHOSPHORYLASE"/>
    <property type="match status" value="1"/>
</dbReference>
<feature type="domain" description="DUF4931" evidence="6">
    <location>
        <begin position="32"/>
        <end position="160"/>
    </location>
</feature>
<evidence type="ECO:0000256" key="3">
    <source>
        <dbReference type="PIRSR" id="PIRSR000808-3"/>
    </source>
</evidence>
<feature type="domain" description="Galactose-1-phosphate uridyl transferase C-terminal" evidence="5">
    <location>
        <begin position="175"/>
        <end position="290"/>
    </location>
</feature>
<dbReference type="InterPro" id="IPR005850">
    <property type="entry name" value="GalP_Utransf_C"/>
</dbReference>
<dbReference type="InterPro" id="IPR046322">
    <property type="entry name" value="DUF4931"/>
</dbReference>
<feature type="binding site" evidence="3">
    <location>
        <position position="45"/>
    </location>
    <ligand>
        <name>Zn(2+)</name>
        <dbReference type="ChEBI" id="CHEBI:29105"/>
    </ligand>
</feature>
<feature type="binding site" evidence="3">
    <location>
        <position position="152"/>
    </location>
    <ligand>
        <name>Zn(2+)</name>
        <dbReference type="ChEBI" id="CHEBI:29105"/>
    </ligand>
</feature>
<evidence type="ECO:0000259" key="6">
    <source>
        <dbReference type="Pfam" id="PF16285"/>
    </source>
</evidence>
<dbReference type="GO" id="GO:0008270">
    <property type="term" value="F:zinc ion binding"/>
    <property type="evidence" value="ECO:0007669"/>
    <property type="project" value="InterPro"/>
</dbReference>
<dbReference type="KEGG" id="tem:JW646_15275"/>
<dbReference type="Gene3D" id="3.30.428.10">
    <property type="entry name" value="HIT-like"/>
    <property type="match status" value="2"/>
</dbReference>
<dbReference type="GO" id="GO:0006012">
    <property type="term" value="P:galactose metabolic process"/>
    <property type="evidence" value="ECO:0007669"/>
    <property type="project" value="UniProtKB-KW"/>
</dbReference>
<dbReference type="InterPro" id="IPR053177">
    <property type="entry name" value="ADP-glucose_phosphorylase"/>
</dbReference>
<reference evidence="7 8" key="1">
    <citation type="journal article" date="2023" name="Int. J. Syst. Evol. Microbiol.">
        <title>Terrisporobacter hibernicus sp. nov., isolated from bovine faeces in Northern Ireland.</title>
        <authorList>
            <person name="Mitchell M."/>
            <person name="Nguyen S.V."/>
            <person name="Connor M."/>
            <person name="Fairley D.J."/>
            <person name="Donoghue O."/>
            <person name="Marshall H."/>
            <person name="Koolman L."/>
            <person name="McMullan G."/>
            <person name="Schaffer K.E."/>
            <person name="McGrath J.W."/>
            <person name="Fanning S."/>
        </authorList>
    </citation>
    <scope>NUCLEOTIDE SEQUENCE [LARGE SCALE GENOMIC DNA]</scope>
    <source>
        <strain evidence="7 8">MCA3</strain>
    </source>
</reference>
<feature type="binding site" evidence="4">
    <location>
        <position position="286"/>
    </location>
    <ligand>
        <name>Fe cation</name>
        <dbReference type="ChEBI" id="CHEBI:24875"/>
    </ligand>
</feature>
<protein>
    <submittedName>
        <fullName evidence="7">DUF4931 domain-containing protein</fullName>
    </submittedName>
</protein>
<dbReference type="InterPro" id="IPR036265">
    <property type="entry name" value="HIT-like_sf"/>
</dbReference>
<organism evidence="7 8">
    <name type="scientific">Terrisporobacter hibernicus</name>
    <dbReference type="NCBI Taxonomy" id="2813371"/>
    <lineage>
        <taxon>Bacteria</taxon>
        <taxon>Bacillati</taxon>
        <taxon>Bacillota</taxon>
        <taxon>Clostridia</taxon>
        <taxon>Peptostreptococcales</taxon>
        <taxon>Peptostreptococcaceae</taxon>
        <taxon>Terrisporobacter</taxon>
    </lineage>
</organism>
<dbReference type="Pfam" id="PF02744">
    <property type="entry name" value="GalP_UDP_tr_C"/>
    <property type="match status" value="1"/>
</dbReference>
<feature type="binding site" evidence="4">
    <location>
        <position position="170"/>
    </location>
    <ligand>
        <name>Fe cation</name>
        <dbReference type="ChEBI" id="CHEBI:24875"/>
    </ligand>
</feature>
<evidence type="ECO:0000256" key="4">
    <source>
        <dbReference type="PIRSR" id="PIRSR000808-4"/>
    </source>
</evidence>
<keyword evidence="8" id="KW-1185">Reference proteome</keyword>
<dbReference type="InterPro" id="IPR001937">
    <property type="entry name" value="GalP_UDPtransf1"/>
</dbReference>
<accession>A0AAX2ZCI5</accession>
<feature type="binding site" evidence="4">
    <location>
        <position position="284"/>
    </location>
    <ligand>
        <name>Fe cation</name>
        <dbReference type="ChEBI" id="CHEBI:24875"/>
    </ligand>
</feature>
<evidence type="ECO:0000256" key="1">
    <source>
        <dbReference type="ARBA" id="ARBA00023144"/>
    </source>
</evidence>
<comment type="cofactor">
    <cofactor evidence="4">
        <name>Fe cation</name>
        <dbReference type="ChEBI" id="CHEBI:24875"/>
    </cofactor>
    <text evidence="4">Binds 1 Fe cation per subunit.</text>
</comment>
<keyword evidence="3" id="KW-0479">Metal-binding</keyword>
<evidence type="ECO:0000256" key="2">
    <source>
        <dbReference type="PIRSR" id="PIRSR000808-1"/>
    </source>
</evidence>
<dbReference type="Pfam" id="PF16285">
    <property type="entry name" value="DUF4931_N"/>
    <property type="match status" value="1"/>
</dbReference>
<keyword evidence="1" id="KW-0119">Carbohydrate metabolism</keyword>
<keyword evidence="1" id="KW-0299">Galactose metabolism</keyword>
<dbReference type="PANTHER" id="PTHR42763:SF2">
    <property type="entry name" value="ADP-GLUCOSE PHOSPHORYLASE"/>
    <property type="match status" value="1"/>
</dbReference>
<dbReference type="PIRSF" id="PIRSF000808">
    <property type="entry name" value="GalT"/>
    <property type="match status" value="1"/>
</dbReference>
<dbReference type="AlphaFoldDB" id="A0AAX2ZCI5"/>
<dbReference type="Proteomes" id="UP001198983">
    <property type="component" value="Chromosome"/>
</dbReference>
<dbReference type="RefSeq" id="WP_228415575.1">
    <property type="nucleotide sequence ID" value="NZ_CP081135.1"/>
</dbReference>
<feature type="binding site" evidence="4">
    <location>
        <position position="267"/>
    </location>
    <ligand>
        <name>Fe cation</name>
        <dbReference type="ChEBI" id="CHEBI:24875"/>
    </ligand>
</feature>
<keyword evidence="4" id="KW-0408">Iron</keyword>
<evidence type="ECO:0000313" key="8">
    <source>
        <dbReference type="Proteomes" id="UP001198983"/>
    </source>
</evidence>
<comment type="cofactor">
    <cofactor evidence="3">
        <name>Zn(2+)</name>
        <dbReference type="ChEBI" id="CHEBI:29105"/>
    </cofactor>
    <text evidence="3">Binds 1 zinc ion per subunit.</text>
</comment>
<feature type="binding site" evidence="3">
    <location>
        <position position="101"/>
    </location>
    <ligand>
        <name>Zn(2+)</name>
        <dbReference type="ChEBI" id="CHEBI:29105"/>
    </ligand>
</feature>
<feature type="binding site" evidence="3">
    <location>
        <position position="48"/>
    </location>
    <ligand>
        <name>Zn(2+)</name>
        <dbReference type="ChEBI" id="CHEBI:29105"/>
    </ligand>
</feature>
<evidence type="ECO:0000259" key="5">
    <source>
        <dbReference type="Pfam" id="PF02744"/>
    </source>
</evidence>
<sequence>MKELGMDTLNNSKVIIARERINRPLDKMNSKADKPIENNEYSETCPFCRGNEDNISDEACVINKNNKWIIKSVKNKYPIIDENPLNEIKGEHEVIIDTYKHNGNFYNMVEEEFYNLLIMYKIRFRSLKKKENIKYICLFKNYLREAGASLMHSHSQILSLPFIPPDLEDEYKVCDEFYEKMGTNMYNHLIVQEIENEKRVIHDSENFLVFVPEVCKYTGDTVILFKDDTYFYDLNDENIKELSIILKKLFERIYKEYGNCPFNLYIHTHPVNIEKNYKDKYNAHIHIVPRKFNFGGFELSTGMYISSVKSEDIANRLKFD</sequence>
<name>A0AAX2ZCI5_9FIRM</name>
<dbReference type="SUPFAM" id="SSF54197">
    <property type="entry name" value="HIT-like"/>
    <property type="match status" value="2"/>
</dbReference>